<name>A0AAU7JTU6_9MICO</name>
<sequence length="67" mass="7320">MSLTAHPYVVLAEQQWKQDNLGGANRAPHRAPRGSGGTRAALRRVVAALHTPRHTPQRGGRHRARPA</sequence>
<dbReference type="AlphaFoldDB" id="A0AAU7JTU6"/>
<accession>A0AAU7JTU6</accession>
<organism evidence="1">
    <name type="scientific">Pedococcus sp. KACC 23699</name>
    <dbReference type="NCBI Taxonomy" id="3149228"/>
    <lineage>
        <taxon>Bacteria</taxon>
        <taxon>Bacillati</taxon>
        <taxon>Actinomycetota</taxon>
        <taxon>Actinomycetes</taxon>
        <taxon>Micrococcales</taxon>
        <taxon>Intrasporangiaceae</taxon>
        <taxon>Pedococcus</taxon>
    </lineage>
</organism>
<protein>
    <submittedName>
        <fullName evidence="1">Uncharacterized protein</fullName>
    </submittedName>
</protein>
<reference evidence="1" key="1">
    <citation type="submission" date="2024-05" db="EMBL/GenBank/DDBJ databases">
        <authorList>
            <person name="Kim S."/>
            <person name="Heo J."/>
            <person name="Choi H."/>
            <person name="Choi Y."/>
            <person name="Kwon S.-W."/>
            <person name="Kim Y."/>
        </authorList>
    </citation>
    <scope>NUCLEOTIDE SEQUENCE</scope>
    <source>
        <strain evidence="1">KACC 23699</strain>
    </source>
</reference>
<evidence type="ECO:0000313" key="1">
    <source>
        <dbReference type="EMBL" id="XBO43534.1"/>
    </source>
</evidence>
<dbReference type="EMBL" id="CP157483">
    <property type="protein sequence ID" value="XBO43534.1"/>
    <property type="molecule type" value="Genomic_DNA"/>
</dbReference>
<gene>
    <name evidence="1" type="ORF">ABEG17_18525</name>
</gene>
<proteinExistence type="predicted"/>
<dbReference type="RefSeq" id="WP_406830973.1">
    <property type="nucleotide sequence ID" value="NZ_CP157483.1"/>
</dbReference>